<sequence>MNQYVYFNDLKEMQHYAFKNQLSLYAYKKTVYNLTSYIENHPGSEAYMLDYENQDVTHVLFNKKILKIHREIIQALQEYIFGYIQKHDNQIISFKSSKSIIEQTKKRLRESTVPFNEDIPEDCSITKIPILTIHKQFHSQKSIRIPI</sequence>
<evidence type="ECO:0000256" key="4">
    <source>
        <dbReference type="ARBA" id="ARBA00022989"/>
    </source>
</evidence>
<keyword evidence="7" id="KW-0472">Membrane</keyword>
<evidence type="ECO:0000256" key="6">
    <source>
        <dbReference type="ARBA" id="ARBA00023098"/>
    </source>
</evidence>
<comment type="caution">
    <text evidence="9">The sequence shown here is derived from an EMBL/GenBank/DDBJ whole genome shotgun (WGS) entry which is preliminary data.</text>
</comment>
<keyword evidence="5" id="KW-0560">Oxidoreductase</keyword>
<dbReference type="OrthoDB" id="260519at2759"/>
<organism evidence="9 10">
    <name type="scientific">Paramecium sonneborni</name>
    <dbReference type="NCBI Taxonomy" id="65129"/>
    <lineage>
        <taxon>Eukaryota</taxon>
        <taxon>Sar</taxon>
        <taxon>Alveolata</taxon>
        <taxon>Ciliophora</taxon>
        <taxon>Intramacronucleata</taxon>
        <taxon>Oligohymenophorea</taxon>
        <taxon>Peniculida</taxon>
        <taxon>Parameciidae</taxon>
        <taxon>Paramecium</taxon>
    </lineage>
</organism>
<evidence type="ECO:0000256" key="1">
    <source>
        <dbReference type="ARBA" id="ARBA00004477"/>
    </source>
</evidence>
<keyword evidence="2" id="KW-0812">Transmembrane</keyword>
<dbReference type="PANTHER" id="PTHR12863:SF1">
    <property type="entry name" value="FATTY ACID 2-HYDROXYLASE"/>
    <property type="match status" value="1"/>
</dbReference>
<evidence type="ECO:0000256" key="3">
    <source>
        <dbReference type="ARBA" id="ARBA00022824"/>
    </source>
</evidence>
<dbReference type="AlphaFoldDB" id="A0A8S1MPX6"/>
<feature type="domain" description="Cytochrome b5 heme-binding" evidence="8">
    <location>
        <begin position="11"/>
        <end position="84"/>
    </location>
</feature>
<accession>A0A8S1MPX6</accession>
<evidence type="ECO:0000313" key="9">
    <source>
        <dbReference type="EMBL" id="CAD8081609.1"/>
    </source>
</evidence>
<evidence type="ECO:0000259" key="8">
    <source>
        <dbReference type="Pfam" id="PF00173"/>
    </source>
</evidence>
<keyword evidence="10" id="KW-1185">Reference proteome</keyword>
<dbReference type="GO" id="GO:0006631">
    <property type="term" value="P:fatty acid metabolic process"/>
    <property type="evidence" value="ECO:0007669"/>
    <property type="project" value="TreeGrafter"/>
</dbReference>
<protein>
    <recommendedName>
        <fullName evidence="8">Cytochrome b5 heme-binding domain-containing protein</fullName>
    </recommendedName>
</protein>
<evidence type="ECO:0000313" key="10">
    <source>
        <dbReference type="Proteomes" id="UP000692954"/>
    </source>
</evidence>
<evidence type="ECO:0000256" key="5">
    <source>
        <dbReference type="ARBA" id="ARBA00023002"/>
    </source>
</evidence>
<keyword evidence="4" id="KW-1133">Transmembrane helix</keyword>
<dbReference type="Proteomes" id="UP000692954">
    <property type="component" value="Unassembled WGS sequence"/>
</dbReference>
<evidence type="ECO:0000256" key="7">
    <source>
        <dbReference type="ARBA" id="ARBA00023136"/>
    </source>
</evidence>
<dbReference type="Pfam" id="PF00173">
    <property type="entry name" value="Cyt-b5"/>
    <property type="match status" value="1"/>
</dbReference>
<reference evidence="9" key="1">
    <citation type="submission" date="2021-01" db="EMBL/GenBank/DDBJ databases">
        <authorList>
            <consortium name="Genoscope - CEA"/>
            <person name="William W."/>
        </authorList>
    </citation>
    <scope>NUCLEOTIDE SEQUENCE</scope>
</reference>
<gene>
    <name evidence="9" type="ORF">PSON_ATCC_30995.1.T0420129</name>
</gene>
<dbReference type="InterPro" id="IPR014430">
    <property type="entry name" value="Scs7"/>
</dbReference>
<keyword evidence="3" id="KW-0256">Endoplasmic reticulum</keyword>
<evidence type="ECO:0000256" key="2">
    <source>
        <dbReference type="ARBA" id="ARBA00022692"/>
    </source>
</evidence>
<proteinExistence type="predicted"/>
<dbReference type="PANTHER" id="PTHR12863">
    <property type="entry name" value="FATTY ACID HYDROXYLASE"/>
    <property type="match status" value="1"/>
</dbReference>
<dbReference type="EMBL" id="CAJJDN010000042">
    <property type="protein sequence ID" value="CAD8081609.1"/>
    <property type="molecule type" value="Genomic_DNA"/>
</dbReference>
<keyword evidence="6" id="KW-0443">Lipid metabolism</keyword>
<dbReference type="GO" id="GO:0005789">
    <property type="term" value="C:endoplasmic reticulum membrane"/>
    <property type="evidence" value="ECO:0007669"/>
    <property type="project" value="UniProtKB-SubCell"/>
</dbReference>
<dbReference type="GO" id="GO:0080132">
    <property type="term" value="F:fatty acid 2-hydroxylase activity"/>
    <property type="evidence" value="ECO:0007669"/>
    <property type="project" value="InterPro"/>
</dbReference>
<comment type="subcellular location">
    <subcellularLocation>
        <location evidence="1">Endoplasmic reticulum membrane</location>
        <topology evidence="1">Multi-pass membrane protein</topology>
    </subcellularLocation>
</comment>
<name>A0A8S1MPX6_9CILI</name>
<dbReference type="InterPro" id="IPR001199">
    <property type="entry name" value="Cyt_B5-like_heme/steroid-bd"/>
</dbReference>